<dbReference type="EMBL" id="QKSB01000011">
    <property type="protein sequence ID" value="PZE16185.1"/>
    <property type="molecule type" value="Genomic_DNA"/>
</dbReference>
<comment type="caution">
    <text evidence="3">The sequence shown here is derived from an EMBL/GenBank/DDBJ whole genome shotgun (WGS) entry which is preliminary data.</text>
</comment>
<evidence type="ECO:0000313" key="4">
    <source>
        <dbReference type="Proteomes" id="UP000249248"/>
    </source>
</evidence>
<dbReference type="InterPro" id="IPR046342">
    <property type="entry name" value="CBS_dom_sf"/>
</dbReference>
<dbReference type="PROSITE" id="PS51371">
    <property type="entry name" value="CBS"/>
    <property type="match status" value="1"/>
</dbReference>
<dbReference type="Pfam" id="PF00571">
    <property type="entry name" value="CBS"/>
    <property type="match status" value="1"/>
</dbReference>
<dbReference type="Proteomes" id="UP000249248">
    <property type="component" value="Unassembled WGS sequence"/>
</dbReference>
<dbReference type="OrthoDB" id="1523762at2"/>
<sequence>MRAEELISEYIPPIKYTESGEKALNWMNEFRVNHLAVVDGKNYIGIVSDDDIYDMKDPKNSLKSELPYLQNPFVYGDSHIYDVLKTIANAKITIVPVLNRNNEYIGCTDLLFLISQITAVSSMKEAGGVIVLEMNKHDYSLTQIARIVEENDAKILSSYVSSLTDSTNVQVTLKINSTEIDSILRTFERYDYFIKESYSEGEYFEDLKNRYDELMNYLKL</sequence>
<evidence type="ECO:0000259" key="2">
    <source>
        <dbReference type="PROSITE" id="PS51371"/>
    </source>
</evidence>
<name>A0A2W1NA64_9FLAO</name>
<dbReference type="AlphaFoldDB" id="A0A2W1NA64"/>
<dbReference type="RefSeq" id="WP_111064232.1">
    <property type="nucleotide sequence ID" value="NZ_JBHUCU010000009.1"/>
</dbReference>
<reference evidence="3 4" key="1">
    <citation type="submission" date="2018-06" db="EMBL/GenBank/DDBJ databases">
        <title>The draft genome sequence of Crocinitomix sp. SM1701.</title>
        <authorList>
            <person name="Zhang X."/>
        </authorList>
    </citation>
    <scope>NUCLEOTIDE SEQUENCE [LARGE SCALE GENOMIC DNA]</scope>
    <source>
        <strain evidence="3 4">SM1701</strain>
    </source>
</reference>
<feature type="domain" description="CBS" evidence="2">
    <location>
        <begin position="7"/>
        <end position="64"/>
    </location>
</feature>
<keyword evidence="4" id="KW-1185">Reference proteome</keyword>
<dbReference type="SUPFAM" id="SSF54631">
    <property type="entry name" value="CBS-domain pair"/>
    <property type="match status" value="1"/>
</dbReference>
<proteinExistence type="predicted"/>
<dbReference type="CDD" id="cd17783">
    <property type="entry name" value="CBS_pair_bac"/>
    <property type="match status" value="1"/>
</dbReference>
<dbReference type="Gene3D" id="3.10.580.10">
    <property type="entry name" value="CBS-domain"/>
    <property type="match status" value="1"/>
</dbReference>
<keyword evidence="1" id="KW-0129">CBS domain</keyword>
<organism evidence="3 4">
    <name type="scientific">Putridiphycobacter roseus</name>
    <dbReference type="NCBI Taxonomy" id="2219161"/>
    <lineage>
        <taxon>Bacteria</taxon>
        <taxon>Pseudomonadati</taxon>
        <taxon>Bacteroidota</taxon>
        <taxon>Flavobacteriia</taxon>
        <taxon>Flavobacteriales</taxon>
        <taxon>Crocinitomicaceae</taxon>
        <taxon>Putridiphycobacter</taxon>
    </lineage>
</organism>
<gene>
    <name evidence="3" type="ORF">DNU06_14580</name>
</gene>
<evidence type="ECO:0000256" key="1">
    <source>
        <dbReference type="PROSITE-ProRule" id="PRU00703"/>
    </source>
</evidence>
<evidence type="ECO:0000313" key="3">
    <source>
        <dbReference type="EMBL" id="PZE16185.1"/>
    </source>
</evidence>
<dbReference type="InterPro" id="IPR000644">
    <property type="entry name" value="CBS_dom"/>
</dbReference>
<accession>A0A2W1NA64</accession>
<protein>
    <submittedName>
        <fullName evidence="3">CBS domain-containing protein</fullName>
    </submittedName>
</protein>